<reference evidence="2 3" key="1">
    <citation type="submission" date="2016-07" db="EMBL/GenBank/DDBJ databases">
        <title>Pervasive Adenine N6-methylation of Active Genes in Fungi.</title>
        <authorList>
            <consortium name="DOE Joint Genome Institute"/>
            <person name="Mondo S.J."/>
            <person name="Dannebaum R.O."/>
            <person name="Kuo R.C."/>
            <person name="Labutti K."/>
            <person name="Haridas S."/>
            <person name="Kuo A."/>
            <person name="Salamov A."/>
            <person name="Ahrendt S.R."/>
            <person name="Lipzen A."/>
            <person name="Sullivan W."/>
            <person name="Andreopoulos W.B."/>
            <person name="Clum A."/>
            <person name="Lindquist E."/>
            <person name="Daum C."/>
            <person name="Ramamoorthy G.K."/>
            <person name="Gryganskyi A."/>
            <person name="Culley D."/>
            <person name="Magnuson J.K."/>
            <person name="James T.Y."/>
            <person name="O'Malley M.A."/>
            <person name="Stajich J.E."/>
            <person name="Spatafora J.W."/>
            <person name="Visel A."/>
            <person name="Grigoriev I.V."/>
        </authorList>
    </citation>
    <scope>NUCLEOTIDE SEQUENCE [LARGE SCALE GENOMIC DNA]</scope>
    <source>
        <strain evidence="2 3">CBS 129021</strain>
    </source>
</reference>
<proteinExistence type="predicted"/>
<dbReference type="RefSeq" id="XP_040717145.1">
    <property type="nucleotide sequence ID" value="XM_040865250.1"/>
</dbReference>
<feature type="compositionally biased region" description="Polar residues" evidence="1">
    <location>
        <begin position="138"/>
        <end position="150"/>
    </location>
</feature>
<evidence type="ECO:0000313" key="2">
    <source>
        <dbReference type="EMBL" id="ORY66181.1"/>
    </source>
</evidence>
<dbReference type="EMBL" id="MCFJ01000005">
    <property type="protein sequence ID" value="ORY66181.1"/>
    <property type="molecule type" value="Genomic_DNA"/>
</dbReference>
<feature type="region of interest" description="Disordered" evidence="1">
    <location>
        <begin position="1"/>
        <end position="48"/>
    </location>
</feature>
<feature type="region of interest" description="Disordered" evidence="1">
    <location>
        <begin position="110"/>
        <end position="150"/>
    </location>
</feature>
<feature type="region of interest" description="Disordered" evidence="1">
    <location>
        <begin position="209"/>
        <end position="228"/>
    </location>
</feature>
<dbReference type="Proteomes" id="UP000193689">
    <property type="component" value="Unassembled WGS sequence"/>
</dbReference>
<sequence>MWRRGPFNPTMPVPSHQGGVEAHLHSPRRGSGLDSNTSSSSGYASVMPGMSNIQTSSFLGTMPNTQAFLQRGGMGEISSTSSNYTNPQNHLGSGSTSYIDWASSSNNFGSVGQSQNLETGKSNHNGSTKRRVHRDTSKVSGTDTSMSGYNRLSSGNASQYITDLQHLNFAFPGTSGSGDADTSTATLKVATNTPTTLAGQSFVDELLAESNNHGTPGHNSSDLFSHSN</sequence>
<feature type="compositionally biased region" description="Polar residues" evidence="1">
    <location>
        <begin position="110"/>
        <end position="126"/>
    </location>
</feature>
<feature type="non-terminal residue" evidence="2">
    <location>
        <position position="228"/>
    </location>
</feature>
<name>A0A1Y2E3Q4_9PEZI</name>
<dbReference type="GeneID" id="63781462"/>
<keyword evidence="3" id="KW-1185">Reference proteome</keyword>
<protein>
    <submittedName>
        <fullName evidence="2">Uncharacterized protein</fullName>
    </submittedName>
</protein>
<comment type="caution">
    <text evidence="2">The sequence shown here is derived from an EMBL/GenBank/DDBJ whole genome shotgun (WGS) entry which is preliminary data.</text>
</comment>
<gene>
    <name evidence="2" type="ORF">BCR38DRAFT_523014</name>
</gene>
<accession>A0A1Y2E3Q4</accession>
<organism evidence="2 3">
    <name type="scientific">Pseudomassariella vexata</name>
    <dbReference type="NCBI Taxonomy" id="1141098"/>
    <lineage>
        <taxon>Eukaryota</taxon>
        <taxon>Fungi</taxon>
        <taxon>Dikarya</taxon>
        <taxon>Ascomycota</taxon>
        <taxon>Pezizomycotina</taxon>
        <taxon>Sordariomycetes</taxon>
        <taxon>Xylariomycetidae</taxon>
        <taxon>Amphisphaeriales</taxon>
        <taxon>Pseudomassariaceae</taxon>
        <taxon>Pseudomassariella</taxon>
    </lineage>
</organism>
<evidence type="ECO:0000256" key="1">
    <source>
        <dbReference type="SAM" id="MobiDB-lite"/>
    </source>
</evidence>
<dbReference type="STRING" id="1141098.A0A1Y2E3Q4"/>
<dbReference type="AlphaFoldDB" id="A0A1Y2E3Q4"/>
<feature type="compositionally biased region" description="Low complexity" evidence="1">
    <location>
        <begin position="30"/>
        <end position="42"/>
    </location>
</feature>
<evidence type="ECO:0000313" key="3">
    <source>
        <dbReference type="Proteomes" id="UP000193689"/>
    </source>
</evidence>
<dbReference type="InParanoid" id="A0A1Y2E3Q4"/>